<sequence length="114" mass="12261">MIETITYADHVAHLDPMTGEGLLILPRVADDIDPLAGPVTLQAAGWDHAIRDLNQRGWEPSEDDDGGTMDVGTTADGRQVIGLYGREPVISEPSAEQAAEAWRELLAVAQVVTE</sequence>
<comment type="caution">
    <text evidence="1">The sequence shown here is derived from an EMBL/GenBank/DDBJ whole genome shotgun (WGS) entry which is preliminary data.</text>
</comment>
<reference evidence="1 2" key="1">
    <citation type="submission" date="2018-03" db="EMBL/GenBank/DDBJ databases">
        <title>Bioinformatic expansion and discovery of thiopeptide antibiotics.</title>
        <authorList>
            <person name="Schwalen C.J."/>
            <person name="Hudson G.A."/>
            <person name="Mitchell D.A."/>
        </authorList>
    </citation>
    <scope>NUCLEOTIDE SEQUENCE [LARGE SCALE GENOMIC DNA]</scope>
    <source>
        <strain evidence="1 2">NRRL 8041</strain>
    </source>
</reference>
<dbReference type="Proteomes" id="UP000248333">
    <property type="component" value="Unassembled WGS sequence"/>
</dbReference>
<dbReference type="RefSeq" id="WP_110562399.1">
    <property type="nucleotide sequence ID" value="NZ_PYBV01000005.1"/>
</dbReference>
<dbReference type="AlphaFoldDB" id="A0A318NPE3"/>
<evidence type="ECO:0000313" key="1">
    <source>
        <dbReference type="EMBL" id="PYC75194.1"/>
    </source>
</evidence>
<dbReference type="OrthoDB" id="3820418at2"/>
<protein>
    <submittedName>
        <fullName evidence="1">Uncharacterized protein</fullName>
    </submittedName>
</protein>
<evidence type="ECO:0000313" key="2">
    <source>
        <dbReference type="Proteomes" id="UP000248333"/>
    </source>
</evidence>
<accession>A0A318NPE3</accession>
<name>A0A318NPE3_9ACTN</name>
<dbReference type="EMBL" id="PYBV01000005">
    <property type="protein sequence ID" value="PYC75194.1"/>
    <property type="molecule type" value="Genomic_DNA"/>
</dbReference>
<organism evidence="1 2">
    <name type="scientific">Micromonospora arborensis</name>
    <dbReference type="NCBI Taxonomy" id="2116518"/>
    <lineage>
        <taxon>Bacteria</taxon>
        <taxon>Bacillati</taxon>
        <taxon>Actinomycetota</taxon>
        <taxon>Actinomycetes</taxon>
        <taxon>Micromonosporales</taxon>
        <taxon>Micromonosporaceae</taxon>
        <taxon>Micromonospora</taxon>
    </lineage>
</organism>
<keyword evidence="2" id="KW-1185">Reference proteome</keyword>
<gene>
    <name evidence="1" type="ORF">C7C45_04815</name>
</gene>
<proteinExistence type="predicted"/>